<evidence type="ECO:0000256" key="2">
    <source>
        <dbReference type="SAM" id="MobiDB-lite"/>
    </source>
</evidence>
<comment type="similarity">
    <text evidence="1">Belongs to the IWR1/SLC7A6OS family.</text>
</comment>
<feature type="compositionally biased region" description="Acidic residues" evidence="2">
    <location>
        <begin position="278"/>
        <end position="305"/>
    </location>
</feature>
<dbReference type="PANTHER" id="PTHR31934">
    <property type="entry name" value="ALPHA/BETA-HYDROLASES SUPERFAMILY PROTEIN"/>
    <property type="match status" value="1"/>
</dbReference>
<feature type="region of interest" description="Disordered" evidence="2">
    <location>
        <begin position="335"/>
        <end position="354"/>
    </location>
</feature>
<dbReference type="Proteomes" id="UP000237000">
    <property type="component" value="Unassembled WGS sequence"/>
</dbReference>
<evidence type="ECO:0000313" key="5">
    <source>
        <dbReference type="Proteomes" id="UP000237000"/>
    </source>
</evidence>
<organism evidence="4 5">
    <name type="scientific">Trema orientale</name>
    <name type="common">Charcoal tree</name>
    <name type="synonym">Celtis orientalis</name>
    <dbReference type="NCBI Taxonomy" id="63057"/>
    <lineage>
        <taxon>Eukaryota</taxon>
        <taxon>Viridiplantae</taxon>
        <taxon>Streptophyta</taxon>
        <taxon>Embryophyta</taxon>
        <taxon>Tracheophyta</taxon>
        <taxon>Spermatophyta</taxon>
        <taxon>Magnoliopsida</taxon>
        <taxon>eudicotyledons</taxon>
        <taxon>Gunneridae</taxon>
        <taxon>Pentapetalae</taxon>
        <taxon>rosids</taxon>
        <taxon>fabids</taxon>
        <taxon>Rosales</taxon>
        <taxon>Cannabaceae</taxon>
        <taxon>Trema</taxon>
    </lineage>
</organism>
<accession>A0A2P5CYS2</accession>
<dbReference type="STRING" id="63057.A0A2P5CYS2"/>
<dbReference type="InParanoid" id="A0A2P5CYS2"/>
<protein>
    <submittedName>
        <fullName evidence="4">Iwr1 transcription factor</fullName>
    </submittedName>
</protein>
<gene>
    <name evidence="4" type="ORF">TorRG33x02_268870</name>
</gene>
<feature type="domain" description="Transcription factor Iwr1" evidence="3">
    <location>
        <begin position="220"/>
        <end position="281"/>
    </location>
</feature>
<name>A0A2P5CYS2_TREOI</name>
<dbReference type="InterPro" id="IPR013883">
    <property type="entry name" value="TF_Iwr1_dom"/>
</dbReference>
<evidence type="ECO:0000313" key="4">
    <source>
        <dbReference type="EMBL" id="PON66194.1"/>
    </source>
</evidence>
<comment type="caution">
    <text evidence="4">The sequence shown here is derived from an EMBL/GenBank/DDBJ whole genome shotgun (WGS) entry which is preliminary data.</text>
</comment>
<dbReference type="PANTHER" id="PTHR31934:SF2">
    <property type="entry name" value="RNA-DIRECTED DNA METHYLATION 4"/>
    <property type="match status" value="1"/>
</dbReference>
<dbReference type="AlphaFoldDB" id="A0A2P5CYS2"/>
<dbReference type="OrthoDB" id="6255506at2759"/>
<reference evidence="5" key="1">
    <citation type="submission" date="2016-06" db="EMBL/GenBank/DDBJ databases">
        <title>Parallel loss of symbiosis genes in relatives of nitrogen-fixing non-legume Parasponia.</title>
        <authorList>
            <person name="Van Velzen R."/>
            <person name="Holmer R."/>
            <person name="Bu F."/>
            <person name="Rutten L."/>
            <person name="Van Zeijl A."/>
            <person name="Liu W."/>
            <person name="Santuari L."/>
            <person name="Cao Q."/>
            <person name="Sharma T."/>
            <person name="Shen D."/>
            <person name="Roswanjaya Y."/>
            <person name="Wardhani T."/>
            <person name="Kalhor M.S."/>
            <person name="Jansen J."/>
            <person name="Van den Hoogen J."/>
            <person name="Gungor B."/>
            <person name="Hartog M."/>
            <person name="Hontelez J."/>
            <person name="Verver J."/>
            <person name="Yang W.-C."/>
            <person name="Schijlen E."/>
            <person name="Repin R."/>
            <person name="Schilthuizen M."/>
            <person name="Schranz E."/>
            <person name="Heidstra R."/>
            <person name="Miyata K."/>
            <person name="Fedorova E."/>
            <person name="Kohlen W."/>
            <person name="Bisseling T."/>
            <person name="Smit S."/>
            <person name="Geurts R."/>
        </authorList>
    </citation>
    <scope>NUCLEOTIDE SEQUENCE [LARGE SCALE GENOMIC DNA]</scope>
    <source>
        <strain evidence="5">cv. RG33-2</strain>
    </source>
</reference>
<dbReference type="Pfam" id="PF08574">
    <property type="entry name" value="Iwr1"/>
    <property type="match status" value="1"/>
</dbReference>
<evidence type="ECO:0000259" key="3">
    <source>
        <dbReference type="Pfam" id="PF08574"/>
    </source>
</evidence>
<sequence>MAAIGETSSASSKPTDAKPVIVRVKRKASQSWLEINERPLKRALLDFENLSLSGSSGKEESKSKKIFVQHVETVSSTEATIDVVQTFVEPASADASESKTKGEERRHIFKKENLQQIQDQLLSKARQTQEAVAKNARFEQIWRSRKENKEVMHGKLHEMCQFYDVVRIDDEERDNEVRQQEETLEDHRVLCSYLPLLREFIPSAAEEIESDLQAYKVGKEDYVYDFYTVNDEVDTTSIEASHPFPLVQVDEDDYCYGPDDSEYESDDSNAENNPLNDYPDEISEEEDEEVDSEVSDNESGDESVSEESTVSEQLELHNLSEDEELFYEDDYDYEEGEGDDFIYDDIGVGGYREA</sequence>
<evidence type="ECO:0000256" key="1">
    <source>
        <dbReference type="ARBA" id="ARBA00010218"/>
    </source>
</evidence>
<proteinExistence type="inferred from homology"/>
<dbReference type="EMBL" id="JXTC01000314">
    <property type="protein sequence ID" value="PON66194.1"/>
    <property type="molecule type" value="Genomic_DNA"/>
</dbReference>
<feature type="compositionally biased region" description="Acidic residues" evidence="2">
    <location>
        <begin position="249"/>
        <end position="269"/>
    </location>
</feature>
<dbReference type="FunCoup" id="A0A2P5CYS2">
    <property type="interactions" value="555"/>
</dbReference>
<keyword evidence="5" id="KW-1185">Reference proteome</keyword>
<feature type="region of interest" description="Disordered" evidence="2">
    <location>
        <begin position="249"/>
        <end position="326"/>
    </location>
</feature>